<organism evidence="4">
    <name type="scientific">Cucumis melo</name>
    <name type="common">Muskmelon</name>
    <dbReference type="NCBI Taxonomy" id="3656"/>
    <lineage>
        <taxon>Eukaryota</taxon>
        <taxon>Viridiplantae</taxon>
        <taxon>Streptophyta</taxon>
        <taxon>Embryophyta</taxon>
        <taxon>Tracheophyta</taxon>
        <taxon>Spermatophyta</taxon>
        <taxon>Magnoliopsida</taxon>
        <taxon>eudicotyledons</taxon>
        <taxon>Gunneridae</taxon>
        <taxon>Pentapetalae</taxon>
        <taxon>rosids</taxon>
        <taxon>fabids</taxon>
        <taxon>Cucurbitales</taxon>
        <taxon>Cucurbitaceae</taxon>
        <taxon>Benincaseae</taxon>
        <taxon>Cucumis</taxon>
    </lineage>
</organism>
<evidence type="ECO:0000259" key="3">
    <source>
        <dbReference type="Pfam" id="PF21864"/>
    </source>
</evidence>
<dbReference type="EnsemblPlants" id="MELO3C031924.2.1">
    <property type="protein sequence ID" value="MELO3C031924.2.1"/>
    <property type="gene ID" value="MELO3C031924.2"/>
</dbReference>
<dbReference type="PANTHER" id="PTHR31346:SF4">
    <property type="entry name" value="MULTIPLE ORGANELLAR RNA EDITING FACTOR 8, CHLOROPLASTIC_MITOCHONDRIAL"/>
    <property type="match status" value="1"/>
</dbReference>
<dbReference type="InterPro" id="IPR039206">
    <property type="entry name" value="MORF/ORRM1/DAG-like"/>
</dbReference>
<dbReference type="InterPro" id="IPR054059">
    <property type="entry name" value="MORF/ORRM1/DAG-like_MORF"/>
</dbReference>
<dbReference type="PANTHER" id="PTHR31346">
    <property type="entry name" value="MULTIPLE ORGANELLAR RNA EDITING FACTOR 2, CHLOROPLASTIC-RELATED-RELATED"/>
    <property type="match status" value="1"/>
</dbReference>
<sequence length="233" mass="26139">VQRKGFSFLREFYPAGLQTISLFKERITLAIPKPSSLFLLFILNNPMATLFSRSLPKTLILGSTFSRSFLAATGAAVSASSRSSFSLLRRLRPLAAIIAADFGFLSSATSVRYFSTSDDPKPNGPPTFSDDGCDFKHWLVVMDLRGAELTRDEMINIYIKTLAMVVGSCNVSFSELPKVLWVIPDSYTDIENKNYGGEPFINGQAVPYDPKYHRSYYERNNRQPCITCKRRFG</sequence>
<keyword evidence="1" id="KW-0507">mRNA processing</keyword>
<evidence type="ECO:0000256" key="1">
    <source>
        <dbReference type="ARBA" id="ARBA00022664"/>
    </source>
</evidence>
<dbReference type="GO" id="GO:0005739">
    <property type="term" value="C:mitochondrion"/>
    <property type="evidence" value="ECO:0007669"/>
    <property type="project" value="TreeGrafter"/>
</dbReference>
<keyword evidence="2" id="KW-0809">Transit peptide</keyword>
<proteinExistence type="predicted"/>
<dbReference type="GO" id="GO:0080156">
    <property type="term" value="P:mitochondrial mRNA modification"/>
    <property type="evidence" value="ECO:0007669"/>
    <property type="project" value="TreeGrafter"/>
</dbReference>
<dbReference type="GO" id="GO:0006397">
    <property type="term" value="P:mRNA processing"/>
    <property type="evidence" value="ECO:0007669"/>
    <property type="project" value="UniProtKB-KW"/>
</dbReference>
<dbReference type="GO" id="GO:0016554">
    <property type="term" value="P:cytidine to uridine editing"/>
    <property type="evidence" value="ECO:0007669"/>
    <property type="project" value="InterPro"/>
</dbReference>
<dbReference type="Gramene" id="MELO3C031924.2.1">
    <property type="protein sequence ID" value="MELO3C031924.2.1"/>
    <property type="gene ID" value="MELO3C031924.2"/>
</dbReference>
<feature type="domain" description="MORF/ORRM1/DAG-like MORF" evidence="3">
    <location>
        <begin position="135"/>
        <end position="168"/>
    </location>
</feature>
<accession>A0A9I9ECJ9</accession>
<evidence type="ECO:0000256" key="2">
    <source>
        <dbReference type="ARBA" id="ARBA00022946"/>
    </source>
</evidence>
<name>A0A9I9ECJ9_CUCME</name>
<dbReference type="AlphaFoldDB" id="A0A9I9ECJ9"/>
<protein>
    <recommendedName>
        <fullName evidence="3">MORF/ORRM1/DAG-like MORF domain-containing protein</fullName>
    </recommendedName>
</protein>
<reference evidence="4" key="1">
    <citation type="submission" date="2023-03" db="UniProtKB">
        <authorList>
            <consortium name="EnsemblPlants"/>
        </authorList>
    </citation>
    <scope>IDENTIFICATION</scope>
</reference>
<dbReference type="Pfam" id="PF21864">
    <property type="entry name" value="MORF_dom"/>
    <property type="match status" value="1"/>
</dbReference>
<evidence type="ECO:0000313" key="4">
    <source>
        <dbReference type="EnsemblPlants" id="MELO3C031924.2.1"/>
    </source>
</evidence>